<dbReference type="RefSeq" id="XP_025468617.1">
    <property type="nucleotide sequence ID" value="XM_025607502.1"/>
</dbReference>
<comment type="caution">
    <text evidence="3">The sequence shown here is derived from an EMBL/GenBank/DDBJ whole genome shotgun (WGS) entry which is preliminary data.</text>
</comment>
<evidence type="ECO:0000313" key="3">
    <source>
        <dbReference type="EMBL" id="PWY89706.1"/>
    </source>
</evidence>
<evidence type="ECO:0000313" key="4">
    <source>
        <dbReference type="Proteomes" id="UP000246702"/>
    </source>
</evidence>
<feature type="region of interest" description="Disordered" evidence="1">
    <location>
        <begin position="137"/>
        <end position="157"/>
    </location>
</feature>
<evidence type="ECO:0000256" key="2">
    <source>
        <dbReference type="SAM" id="SignalP"/>
    </source>
</evidence>
<gene>
    <name evidence="3" type="ORF">BO94DRAFT_44021</name>
</gene>
<name>A0A317WTN9_9EURO</name>
<keyword evidence="2" id="KW-0732">Signal</keyword>
<dbReference type="Proteomes" id="UP000246702">
    <property type="component" value="Unassembled WGS sequence"/>
</dbReference>
<reference evidence="3 4" key="1">
    <citation type="submission" date="2016-12" db="EMBL/GenBank/DDBJ databases">
        <title>The genomes of Aspergillus section Nigri reveals drivers in fungal speciation.</title>
        <authorList>
            <consortium name="DOE Joint Genome Institute"/>
            <person name="Vesth T.C."/>
            <person name="Nybo J."/>
            <person name="Theobald S."/>
            <person name="Brandl J."/>
            <person name="Frisvad J.C."/>
            <person name="Nielsen K.F."/>
            <person name="Lyhne E.K."/>
            <person name="Kogle M.E."/>
            <person name="Kuo A."/>
            <person name="Riley R."/>
            <person name="Clum A."/>
            <person name="Nolan M."/>
            <person name="Lipzen A."/>
            <person name="Salamov A."/>
            <person name="Henrissat B."/>
            <person name="Wiebenga A."/>
            <person name="De Vries R.P."/>
            <person name="Grigoriev I.V."/>
            <person name="Mortensen U.H."/>
            <person name="Andersen M.R."/>
            <person name="Baker S.E."/>
        </authorList>
    </citation>
    <scope>NUCLEOTIDE SEQUENCE [LARGE SCALE GENOMIC DNA]</scope>
    <source>
        <strain evidence="3 4">CBS 115572</strain>
    </source>
</reference>
<proteinExistence type="predicted"/>
<accession>A0A317WTN9</accession>
<protein>
    <submittedName>
        <fullName evidence="3">Uncharacterized protein</fullName>
    </submittedName>
</protein>
<sequence length="157" mass="15840">MKISVALCLVAAGMAAASPVSGAKRRSLGSTLCQLGGTVDNTVDVRIAEWVLLFVAQLNIINRALAVLLQVATLAMVVSKFRYAKPSKTDTLDKGGQPSLGSTVGELGGTVDDTLDVSESCLDQFCISADMLQQGLSGATPGGNGGHGSGSGSGNGQ</sequence>
<feature type="chain" id="PRO_5016452528" evidence="2">
    <location>
        <begin position="23"/>
        <end position="157"/>
    </location>
</feature>
<dbReference type="GeneID" id="37109645"/>
<dbReference type="EMBL" id="MSFK01000011">
    <property type="protein sequence ID" value="PWY89706.1"/>
    <property type="molecule type" value="Genomic_DNA"/>
</dbReference>
<feature type="signal peptide" evidence="2">
    <location>
        <begin position="1"/>
        <end position="22"/>
    </location>
</feature>
<organism evidence="3 4">
    <name type="scientific">Aspergillus sclerotioniger CBS 115572</name>
    <dbReference type="NCBI Taxonomy" id="1450535"/>
    <lineage>
        <taxon>Eukaryota</taxon>
        <taxon>Fungi</taxon>
        <taxon>Dikarya</taxon>
        <taxon>Ascomycota</taxon>
        <taxon>Pezizomycotina</taxon>
        <taxon>Eurotiomycetes</taxon>
        <taxon>Eurotiomycetidae</taxon>
        <taxon>Eurotiales</taxon>
        <taxon>Aspergillaceae</taxon>
        <taxon>Aspergillus</taxon>
        <taxon>Aspergillus subgen. Circumdati</taxon>
    </lineage>
</organism>
<feature type="compositionally biased region" description="Gly residues" evidence="1">
    <location>
        <begin position="140"/>
        <end position="157"/>
    </location>
</feature>
<keyword evidence="4" id="KW-1185">Reference proteome</keyword>
<dbReference type="AlphaFoldDB" id="A0A317WTN9"/>
<evidence type="ECO:0000256" key="1">
    <source>
        <dbReference type="SAM" id="MobiDB-lite"/>
    </source>
</evidence>